<name>A0AAN8ATN8_ELEMC</name>
<proteinExistence type="predicted"/>
<accession>A0AAN8ATN8</accession>
<keyword evidence="3" id="KW-1185">Reference proteome</keyword>
<comment type="caution">
    <text evidence="2">The sequence shown here is derived from an EMBL/GenBank/DDBJ whole genome shotgun (WGS) entry which is preliminary data.</text>
</comment>
<sequence length="240" mass="25933">MTLPLKHHTPTRASAGADSRPGPLTAPHFGTFICDLRRAAKNPTKPQHHPEDAQREAGARVPREWENTALRLDDTSFRASRMGSEQHAIFNTLSFYHHPGLAPQEPGHHPMRQCAGTTAESSSAYLSRSTLVLRAPSTPQRHQNCPLLLGAVGTGALTPCSRHCGAGLFSPLSGGLCALPPPPAALALLRRRQSPVVSPRAHATHVTRGGGVKNKMRTSVTNNTLVIKLKFKIILVAYHF</sequence>
<reference evidence="2 3" key="1">
    <citation type="journal article" date="2023" name="Genes (Basel)">
        <title>Chromosome-Level Genome Assembly and Circadian Gene Repertoire of the Patagonia Blennie Eleginops maclovinus-The Closest Ancestral Proxy of Antarctic Cryonotothenioids.</title>
        <authorList>
            <person name="Cheng C.C."/>
            <person name="Rivera-Colon A.G."/>
            <person name="Minhas B.F."/>
            <person name="Wilson L."/>
            <person name="Rayamajhi N."/>
            <person name="Vargas-Chacoff L."/>
            <person name="Catchen J.M."/>
        </authorList>
    </citation>
    <scope>NUCLEOTIDE SEQUENCE [LARGE SCALE GENOMIC DNA]</scope>
    <source>
        <strain evidence="2">JMC-PN-2008</strain>
    </source>
</reference>
<feature type="compositionally biased region" description="Basic and acidic residues" evidence="1">
    <location>
        <begin position="48"/>
        <end position="66"/>
    </location>
</feature>
<dbReference type="Proteomes" id="UP001346869">
    <property type="component" value="Unassembled WGS sequence"/>
</dbReference>
<protein>
    <submittedName>
        <fullName evidence="2">Uncharacterized protein</fullName>
    </submittedName>
</protein>
<feature type="compositionally biased region" description="Basic residues" evidence="1">
    <location>
        <begin position="1"/>
        <end position="10"/>
    </location>
</feature>
<evidence type="ECO:0000256" key="1">
    <source>
        <dbReference type="SAM" id="MobiDB-lite"/>
    </source>
</evidence>
<evidence type="ECO:0000313" key="3">
    <source>
        <dbReference type="Proteomes" id="UP001346869"/>
    </source>
</evidence>
<gene>
    <name evidence="2" type="ORF">PBY51_012614</name>
</gene>
<feature type="region of interest" description="Disordered" evidence="1">
    <location>
        <begin position="41"/>
        <end position="66"/>
    </location>
</feature>
<feature type="region of interest" description="Disordered" evidence="1">
    <location>
        <begin position="101"/>
        <end position="120"/>
    </location>
</feature>
<evidence type="ECO:0000313" key="2">
    <source>
        <dbReference type="EMBL" id="KAK5871873.1"/>
    </source>
</evidence>
<dbReference type="AlphaFoldDB" id="A0AAN8ATN8"/>
<reference evidence="2 3" key="2">
    <citation type="journal article" date="2023" name="Mol. Biol. Evol.">
        <title>Genomics of Secondarily Temperate Adaptation in the Only Non-Antarctic Icefish.</title>
        <authorList>
            <person name="Rivera-Colon A.G."/>
            <person name="Rayamajhi N."/>
            <person name="Minhas B.F."/>
            <person name="Madrigal G."/>
            <person name="Bilyk K.T."/>
            <person name="Yoon V."/>
            <person name="Hune M."/>
            <person name="Gregory S."/>
            <person name="Cheng C.H.C."/>
            <person name="Catchen J.M."/>
        </authorList>
    </citation>
    <scope>NUCLEOTIDE SEQUENCE [LARGE SCALE GENOMIC DNA]</scope>
    <source>
        <strain evidence="2">JMC-PN-2008</strain>
    </source>
</reference>
<feature type="region of interest" description="Disordered" evidence="1">
    <location>
        <begin position="1"/>
        <end position="24"/>
    </location>
</feature>
<organism evidence="2 3">
    <name type="scientific">Eleginops maclovinus</name>
    <name type="common">Patagonian blennie</name>
    <name type="synonym">Eleginus maclovinus</name>
    <dbReference type="NCBI Taxonomy" id="56733"/>
    <lineage>
        <taxon>Eukaryota</taxon>
        <taxon>Metazoa</taxon>
        <taxon>Chordata</taxon>
        <taxon>Craniata</taxon>
        <taxon>Vertebrata</taxon>
        <taxon>Euteleostomi</taxon>
        <taxon>Actinopterygii</taxon>
        <taxon>Neopterygii</taxon>
        <taxon>Teleostei</taxon>
        <taxon>Neoteleostei</taxon>
        <taxon>Acanthomorphata</taxon>
        <taxon>Eupercaria</taxon>
        <taxon>Perciformes</taxon>
        <taxon>Notothenioidei</taxon>
        <taxon>Eleginopidae</taxon>
        <taxon>Eleginops</taxon>
    </lineage>
</organism>
<dbReference type="EMBL" id="JAUZQC010000004">
    <property type="protein sequence ID" value="KAK5871873.1"/>
    <property type="molecule type" value="Genomic_DNA"/>
</dbReference>